<gene>
    <name evidence="1" type="ORF">A0U89_00345</name>
</gene>
<dbReference type="PANTHER" id="PTHR43481">
    <property type="entry name" value="FRUCTOSE-1-PHOSPHATE PHOSPHATASE"/>
    <property type="match status" value="1"/>
</dbReference>
<dbReference type="InterPro" id="IPR051806">
    <property type="entry name" value="HAD-like_SPP"/>
</dbReference>
<keyword evidence="2" id="KW-1185">Reference proteome</keyword>
<dbReference type="InterPro" id="IPR006439">
    <property type="entry name" value="HAD-SF_hydro_IA"/>
</dbReference>
<dbReference type="PANTHER" id="PTHR43481:SF4">
    <property type="entry name" value="GLYCEROL-1-PHOSPHATE PHOSPHOHYDROLASE 1-RELATED"/>
    <property type="match status" value="1"/>
</dbReference>
<accession>A0A1D8UQB8</accession>
<dbReference type="Pfam" id="PF00702">
    <property type="entry name" value="Hydrolase"/>
    <property type="match status" value="1"/>
</dbReference>
<dbReference type="NCBIfam" id="TIGR01509">
    <property type="entry name" value="HAD-SF-IA-v3"/>
    <property type="match status" value="1"/>
</dbReference>
<dbReference type="Proteomes" id="UP000179145">
    <property type="component" value="Chromosome"/>
</dbReference>
<dbReference type="SUPFAM" id="SSF56784">
    <property type="entry name" value="HAD-like"/>
    <property type="match status" value="1"/>
</dbReference>
<dbReference type="InterPro" id="IPR023198">
    <property type="entry name" value="PGP-like_dom2"/>
</dbReference>
<dbReference type="Gene3D" id="1.10.150.240">
    <property type="entry name" value="Putative phosphatase, domain 2"/>
    <property type="match status" value="1"/>
</dbReference>
<dbReference type="InterPro" id="IPR036412">
    <property type="entry name" value="HAD-like_sf"/>
</dbReference>
<dbReference type="PROSITE" id="PS01228">
    <property type="entry name" value="COF_1"/>
    <property type="match status" value="1"/>
</dbReference>
<dbReference type="SFLD" id="SFLDG01129">
    <property type="entry name" value="C1.5:_HAD__Beta-PGM__Phosphata"/>
    <property type="match status" value="1"/>
</dbReference>
<reference evidence="1 2" key="1">
    <citation type="journal article" date="2016" name="Microb. Cell Fact.">
        <title>Dissection of exopolysaccharide biosynthesis in Kozakia baliensis.</title>
        <authorList>
            <person name="Brandt J.U."/>
            <person name="Jakob F."/>
            <person name="Behr J."/>
            <person name="Geissler A.J."/>
            <person name="Vogel R.F."/>
        </authorList>
    </citation>
    <scope>NUCLEOTIDE SEQUENCE [LARGE SCALE GENOMIC DNA]</scope>
    <source>
        <strain evidence="1 2">DSM 14400</strain>
    </source>
</reference>
<proteinExistence type="predicted"/>
<evidence type="ECO:0000313" key="1">
    <source>
        <dbReference type="EMBL" id="AOX15831.1"/>
    </source>
</evidence>
<evidence type="ECO:0000313" key="2">
    <source>
        <dbReference type="Proteomes" id="UP000179145"/>
    </source>
</evidence>
<dbReference type="KEGG" id="kba:A0U89_00345"/>
<protein>
    <submittedName>
        <fullName evidence="1">Glycerol-3-phosphatase</fullName>
    </submittedName>
</protein>
<dbReference type="CDD" id="cd07527">
    <property type="entry name" value="HAD_ScGPP-like"/>
    <property type="match status" value="1"/>
</dbReference>
<dbReference type="InterPro" id="IPR023214">
    <property type="entry name" value="HAD_sf"/>
</dbReference>
<name>A0A1D8UQB8_9PROT</name>
<dbReference type="EMBL" id="CP014674">
    <property type="protein sequence ID" value="AOX15831.1"/>
    <property type="molecule type" value="Genomic_DNA"/>
</dbReference>
<sequence length="229" mass="24930">MVWSLTVSETRLFPNRRFDAFLFDMDGTILTSIVAAERVWARWAERHGLDVPKFLPTIHGVRTIETIRRQNLPAIDPEAEARAIIAEEMEDTDGIEGIKGAAAFLSSLPPHRWAIVTSASRDLALTRIKVTGLPMPDVVVTGDDVSQGKPAPDCFQLGAKKLGFDARDCAVFEDAVAGITAGEAAGAGVVVITATHSHDLNTSHPKVQDYQHLRARPAPDGKLELFLEN</sequence>
<dbReference type="STRING" id="153496.A0U89_00345"/>
<dbReference type="AlphaFoldDB" id="A0A1D8UQB8"/>
<organism evidence="1 2">
    <name type="scientific">Kozakia baliensis</name>
    <dbReference type="NCBI Taxonomy" id="153496"/>
    <lineage>
        <taxon>Bacteria</taxon>
        <taxon>Pseudomonadati</taxon>
        <taxon>Pseudomonadota</taxon>
        <taxon>Alphaproteobacteria</taxon>
        <taxon>Acetobacterales</taxon>
        <taxon>Acetobacteraceae</taxon>
        <taxon>Kozakia</taxon>
    </lineage>
</organism>
<dbReference type="OrthoDB" id="9800058at2"/>
<dbReference type="GO" id="GO:0050308">
    <property type="term" value="F:sugar-phosphatase activity"/>
    <property type="evidence" value="ECO:0007669"/>
    <property type="project" value="TreeGrafter"/>
</dbReference>
<dbReference type="SFLD" id="SFLDS00003">
    <property type="entry name" value="Haloacid_Dehalogenase"/>
    <property type="match status" value="1"/>
</dbReference>
<dbReference type="Gene3D" id="3.40.50.1000">
    <property type="entry name" value="HAD superfamily/HAD-like"/>
    <property type="match status" value="1"/>
</dbReference>
<dbReference type="eggNOG" id="COG0637">
    <property type="taxonomic scope" value="Bacteria"/>
</dbReference>